<feature type="domain" description="Mannitol dehydrogenase C-terminal" evidence="3">
    <location>
        <begin position="285"/>
        <end position="474"/>
    </location>
</feature>
<dbReference type="InterPro" id="IPR000669">
    <property type="entry name" value="Mannitol_DH"/>
</dbReference>
<dbReference type="PANTHER" id="PTHR43362:SF1">
    <property type="entry name" value="MANNITOL DEHYDROGENASE 2-RELATED"/>
    <property type="match status" value="1"/>
</dbReference>
<dbReference type="Pfam" id="PF08125">
    <property type="entry name" value="Mannitol_dh_C"/>
    <property type="match status" value="1"/>
</dbReference>
<dbReference type="Gene3D" id="3.40.50.720">
    <property type="entry name" value="NAD(P)-binding Rossmann-like Domain"/>
    <property type="match status" value="1"/>
</dbReference>
<dbReference type="PANTHER" id="PTHR43362">
    <property type="entry name" value="MANNITOL DEHYDROGENASE DSF1-RELATED"/>
    <property type="match status" value="1"/>
</dbReference>
<dbReference type="InterPro" id="IPR008927">
    <property type="entry name" value="6-PGluconate_DH-like_C_sf"/>
</dbReference>
<dbReference type="InterPro" id="IPR013328">
    <property type="entry name" value="6PGD_dom2"/>
</dbReference>
<protein>
    <submittedName>
        <fullName evidence="4">Mannitol dehydrogenase</fullName>
    </submittedName>
</protein>
<dbReference type="Gene3D" id="1.10.1040.10">
    <property type="entry name" value="N-(1-d-carboxylethyl)-l-norvaline Dehydrogenase, domain 2"/>
    <property type="match status" value="1"/>
</dbReference>
<evidence type="ECO:0000259" key="2">
    <source>
        <dbReference type="Pfam" id="PF01232"/>
    </source>
</evidence>
<sequence>MMRLSATTLDGLPADVIRPAYDRASVRTGVVHLGIGAFHRAHQADVFDRALAGGDPRWGVRGVSLRSPGVRDQLATQGGLYSLVVRDGERVETRVVGAVAEVLVAPENPAAVVEALADPQTHLVTLTVTEKGYRLDPASGTLIESDPEVASDLASLVAPRTAPGFLAAGLAERHARGLGPLTVISCDNLPHNGARVKDAVLAIARRHDPALADWIEGGCAFPQTMIDRIVPATTPEDRRELAARLGVDDHGMVKTEPFTQWVIEDRFAGPRPDFEALGVQITSAVGPYEDAKLRLLNGAHSAMAYLGGLAGLRFVHQVIAEPVFAAFVERLWDEAASTLDPPAGLDLSAYRRALKARFANAALEHRTHQIAMDGSQKLPQRLLAGAAIRLDRGQPIEAVALAVAAWMRWQDGLDETGAAHVVDDPFAVEMARLVARTPDPLERAATLLSLEAVFPRRLAMDPRFTAPVIAAYVRLSQSGARAAASLVGGRA</sequence>
<dbReference type="SUPFAM" id="SSF51735">
    <property type="entry name" value="NAD(P)-binding Rossmann-fold domains"/>
    <property type="match status" value="1"/>
</dbReference>
<dbReference type="InterPro" id="IPR013118">
    <property type="entry name" value="Mannitol_DH_C"/>
</dbReference>
<evidence type="ECO:0000313" key="5">
    <source>
        <dbReference type="Proteomes" id="UP000215595"/>
    </source>
</evidence>
<dbReference type="Proteomes" id="UP000215595">
    <property type="component" value="Unassembled WGS sequence"/>
</dbReference>
<comment type="caution">
    <text evidence="4">The sequence shown here is derived from an EMBL/GenBank/DDBJ whole genome shotgun (WGS) entry which is preliminary data.</text>
</comment>
<dbReference type="Pfam" id="PF01232">
    <property type="entry name" value="Mannitol_dh"/>
    <property type="match status" value="1"/>
</dbReference>
<proteinExistence type="predicted"/>
<reference evidence="4 5" key="1">
    <citation type="submission" date="2017-03" db="EMBL/GenBank/DDBJ databases">
        <title>Lifting the veil on microbial sulfur biogeochemistry in mining wastewaters.</title>
        <authorList>
            <person name="Kantor R.S."/>
            <person name="Colenbrander Nelson T."/>
            <person name="Marshall S."/>
            <person name="Bennett D."/>
            <person name="Apte S."/>
            <person name="Camacho D."/>
            <person name="Thomas B.C."/>
            <person name="Warren L.A."/>
            <person name="Banfield J.F."/>
        </authorList>
    </citation>
    <scope>NUCLEOTIDE SEQUENCE [LARGE SCALE GENOMIC DNA]</scope>
    <source>
        <strain evidence="4">32-69-9</strain>
    </source>
</reference>
<name>A0A258FUF9_9CAUL</name>
<dbReference type="InterPro" id="IPR013131">
    <property type="entry name" value="Mannitol_DH_N"/>
</dbReference>
<dbReference type="InterPro" id="IPR050988">
    <property type="entry name" value="Mannitol_DH/Oxidoreductase"/>
</dbReference>
<dbReference type="GO" id="GO:0016616">
    <property type="term" value="F:oxidoreductase activity, acting on the CH-OH group of donors, NAD or NADP as acceptor"/>
    <property type="evidence" value="ECO:0007669"/>
    <property type="project" value="TreeGrafter"/>
</dbReference>
<keyword evidence="1" id="KW-0560">Oxidoreductase</keyword>
<evidence type="ECO:0000313" key="4">
    <source>
        <dbReference type="EMBL" id="OYX36165.1"/>
    </source>
</evidence>
<evidence type="ECO:0000256" key="1">
    <source>
        <dbReference type="ARBA" id="ARBA00023002"/>
    </source>
</evidence>
<organism evidence="4 5">
    <name type="scientific">Brevundimonas subvibrioides</name>
    <dbReference type="NCBI Taxonomy" id="74313"/>
    <lineage>
        <taxon>Bacteria</taxon>
        <taxon>Pseudomonadati</taxon>
        <taxon>Pseudomonadota</taxon>
        <taxon>Alphaproteobacteria</taxon>
        <taxon>Caulobacterales</taxon>
        <taxon>Caulobacteraceae</taxon>
        <taxon>Brevundimonas</taxon>
    </lineage>
</organism>
<dbReference type="SUPFAM" id="SSF48179">
    <property type="entry name" value="6-phosphogluconate dehydrogenase C-terminal domain-like"/>
    <property type="match status" value="1"/>
</dbReference>
<dbReference type="AlphaFoldDB" id="A0A258FUF9"/>
<feature type="domain" description="Mannitol dehydrogenase N-terminal" evidence="2">
    <location>
        <begin position="29"/>
        <end position="275"/>
    </location>
</feature>
<evidence type="ECO:0000259" key="3">
    <source>
        <dbReference type="Pfam" id="PF08125"/>
    </source>
</evidence>
<dbReference type="PRINTS" id="PR00084">
    <property type="entry name" value="MTLDHDRGNASE"/>
</dbReference>
<accession>A0A258FUF9</accession>
<dbReference type="InterPro" id="IPR036291">
    <property type="entry name" value="NAD(P)-bd_dom_sf"/>
</dbReference>
<dbReference type="EMBL" id="NCEB01000001">
    <property type="protein sequence ID" value="OYX36165.1"/>
    <property type="molecule type" value="Genomic_DNA"/>
</dbReference>
<gene>
    <name evidence="4" type="ORF">B7Z01_00500</name>
</gene>